<dbReference type="SUPFAM" id="SSF54403">
    <property type="entry name" value="Cystatin/monellin"/>
    <property type="match status" value="1"/>
</dbReference>
<gene>
    <name evidence="7" type="primary">Cyta1</name>
    <name evidence="7" type="ORF">ORIORI_R11106</name>
</gene>
<protein>
    <submittedName>
        <fullName evidence="7">CYTA1 protein</fullName>
    </submittedName>
</protein>
<dbReference type="PANTHER" id="PTHR11414:SF20">
    <property type="entry name" value="CYSTATIN-A"/>
    <property type="match status" value="1"/>
</dbReference>
<dbReference type="PROSITE" id="PS00287">
    <property type="entry name" value="CYSTATIN"/>
    <property type="match status" value="1"/>
</dbReference>
<keyword evidence="3" id="KW-0963">Cytoplasm</keyword>
<dbReference type="GO" id="GO:0005829">
    <property type="term" value="C:cytosol"/>
    <property type="evidence" value="ECO:0007669"/>
    <property type="project" value="TreeGrafter"/>
</dbReference>
<dbReference type="Proteomes" id="UP000534407">
    <property type="component" value="Unassembled WGS sequence"/>
</dbReference>
<evidence type="ECO:0000256" key="3">
    <source>
        <dbReference type="ARBA" id="ARBA00022490"/>
    </source>
</evidence>
<accession>A0A7L1PK48</accession>
<dbReference type="Gene3D" id="3.10.450.10">
    <property type="match status" value="1"/>
</dbReference>
<dbReference type="PRINTS" id="PR00295">
    <property type="entry name" value="STEFINA"/>
</dbReference>
<comment type="caution">
    <text evidence="7">The sequence shown here is derived from an EMBL/GenBank/DDBJ whole genome shotgun (WGS) entry which is preliminary data.</text>
</comment>
<dbReference type="GO" id="GO:0004869">
    <property type="term" value="F:cysteine-type endopeptidase inhibitor activity"/>
    <property type="evidence" value="ECO:0007669"/>
    <property type="project" value="UniProtKB-KW"/>
</dbReference>
<dbReference type="Pfam" id="PF00031">
    <property type="entry name" value="Cystatin"/>
    <property type="match status" value="1"/>
</dbReference>
<name>A0A7L1PK48_ORIOR</name>
<proteinExistence type="inferred from homology"/>
<dbReference type="AlphaFoldDB" id="A0A7L1PK48"/>
<dbReference type="InterPro" id="IPR000010">
    <property type="entry name" value="Cystatin_dom"/>
</dbReference>
<comment type="subcellular location">
    <subcellularLocation>
        <location evidence="1">Cytoplasm</location>
    </subcellularLocation>
</comment>
<evidence type="ECO:0000313" key="8">
    <source>
        <dbReference type="Proteomes" id="UP000534407"/>
    </source>
</evidence>
<feature type="non-terminal residue" evidence="7">
    <location>
        <position position="77"/>
    </location>
</feature>
<keyword evidence="8" id="KW-1185">Reference proteome</keyword>
<feature type="non-terminal residue" evidence="7">
    <location>
        <position position="1"/>
    </location>
</feature>
<sequence length="77" mass="9156">QVKDEFERRANIKCDMFTAIEYRTQVVAGAMYYIKVQIFDDQCAFLKVFQSLPYENRGPELVDFQIGKTRDDDLNYF</sequence>
<keyword evidence="5" id="KW-0789">Thiol protease inhibitor</keyword>
<dbReference type="InterPro" id="IPR046350">
    <property type="entry name" value="Cystatin_sf"/>
</dbReference>
<evidence type="ECO:0000256" key="5">
    <source>
        <dbReference type="ARBA" id="ARBA00022704"/>
    </source>
</evidence>
<comment type="similarity">
    <text evidence="2">Belongs to the cystatin family.</text>
</comment>
<dbReference type="PANTHER" id="PTHR11414">
    <property type="entry name" value="CYSTATIN FAMILY MEMBER"/>
    <property type="match status" value="1"/>
</dbReference>
<evidence type="ECO:0000256" key="4">
    <source>
        <dbReference type="ARBA" id="ARBA00022690"/>
    </source>
</evidence>
<dbReference type="EMBL" id="VXBT01005994">
    <property type="protein sequence ID" value="NXO11766.1"/>
    <property type="molecule type" value="Genomic_DNA"/>
</dbReference>
<evidence type="ECO:0000313" key="7">
    <source>
        <dbReference type="EMBL" id="NXO11766.1"/>
    </source>
</evidence>
<evidence type="ECO:0000256" key="2">
    <source>
        <dbReference type="ARBA" id="ARBA00009403"/>
    </source>
</evidence>
<dbReference type="InterPro" id="IPR018073">
    <property type="entry name" value="Prot_inh_cystat_CS"/>
</dbReference>
<keyword evidence="4" id="KW-0646">Protease inhibitor</keyword>
<evidence type="ECO:0000256" key="1">
    <source>
        <dbReference type="ARBA" id="ARBA00004496"/>
    </source>
</evidence>
<dbReference type="FunFam" id="3.10.450.10:FF:000001">
    <property type="entry name" value="Cystatin-A"/>
    <property type="match status" value="1"/>
</dbReference>
<feature type="domain" description="Cystatin" evidence="6">
    <location>
        <begin position="2"/>
        <end position="69"/>
    </location>
</feature>
<organism evidence="7 8">
    <name type="scientific">Oriolus oriolus</name>
    <name type="common">Eurasian golden oriole</name>
    <name type="synonym">Coracias oriolus</name>
    <dbReference type="NCBI Taxonomy" id="181099"/>
    <lineage>
        <taxon>Eukaryota</taxon>
        <taxon>Metazoa</taxon>
        <taxon>Chordata</taxon>
        <taxon>Craniata</taxon>
        <taxon>Vertebrata</taxon>
        <taxon>Euteleostomi</taxon>
        <taxon>Archelosauria</taxon>
        <taxon>Archosauria</taxon>
        <taxon>Dinosauria</taxon>
        <taxon>Saurischia</taxon>
        <taxon>Theropoda</taxon>
        <taxon>Coelurosauria</taxon>
        <taxon>Aves</taxon>
        <taxon>Neognathae</taxon>
        <taxon>Neoaves</taxon>
        <taxon>Telluraves</taxon>
        <taxon>Australaves</taxon>
        <taxon>Passeriformes</taxon>
        <taxon>Corvoidea</taxon>
        <taxon>Corvidae</taxon>
        <taxon>Oriolus</taxon>
    </lineage>
</organism>
<reference evidence="7 8" key="1">
    <citation type="submission" date="2019-09" db="EMBL/GenBank/DDBJ databases">
        <title>Bird 10,000 Genomes (B10K) Project - Family phase.</title>
        <authorList>
            <person name="Zhang G."/>
        </authorList>
    </citation>
    <scope>NUCLEOTIDE SEQUENCE [LARGE SCALE GENOMIC DNA]</scope>
    <source>
        <strain evidence="7">B10K-DU-002-24</strain>
        <tissue evidence="7">Muscle</tissue>
    </source>
</reference>
<dbReference type="InterPro" id="IPR001713">
    <property type="entry name" value="Prot_inh_stefin"/>
</dbReference>
<evidence type="ECO:0000259" key="6">
    <source>
        <dbReference type="Pfam" id="PF00031"/>
    </source>
</evidence>